<name>A0AAV7M6I8_PLEWA</name>
<proteinExistence type="predicted"/>
<reference evidence="2" key="1">
    <citation type="journal article" date="2022" name="bioRxiv">
        <title>Sequencing and chromosome-scale assembly of the giantPleurodeles waltlgenome.</title>
        <authorList>
            <person name="Brown T."/>
            <person name="Elewa A."/>
            <person name="Iarovenko S."/>
            <person name="Subramanian E."/>
            <person name="Araus A.J."/>
            <person name="Petzold A."/>
            <person name="Susuki M."/>
            <person name="Suzuki K.-i.T."/>
            <person name="Hayashi T."/>
            <person name="Toyoda A."/>
            <person name="Oliveira C."/>
            <person name="Osipova E."/>
            <person name="Leigh N.D."/>
            <person name="Simon A."/>
            <person name="Yun M.H."/>
        </authorList>
    </citation>
    <scope>NUCLEOTIDE SEQUENCE</scope>
    <source>
        <strain evidence="2">20211129_DDA</strain>
        <tissue evidence="2">Liver</tissue>
    </source>
</reference>
<evidence type="ECO:0000256" key="1">
    <source>
        <dbReference type="SAM" id="MobiDB-lite"/>
    </source>
</evidence>
<dbReference type="EMBL" id="JANPWB010000014">
    <property type="protein sequence ID" value="KAJ1097503.1"/>
    <property type="molecule type" value="Genomic_DNA"/>
</dbReference>
<comment type="caution">
    <text evidence="2">The sequence shown here is derived from an EMBL/GenBank/DDBJ whole genome shotgun (WGS) entry which is preliminary data.</text>
</comment>
<evidence type="ECO:0000313" key="2">
    <source>
        <dbReference type="EMBL" id="KAJ1097503.1"/>
    </source>
</evidence>
<gene>
    <name evidence="2" type="ORF">NDU88_002621</name>
</gene>
<protein>
    <submittedName>
        <fullName evidence="2">Uncharacterized protein</fullName>
    </submittedName>
</protein>
<dbReference type="AlphaFoldDB" id="A0AAV7M6I8"/>
<sequence length="182" mass="20850">MFAGQRRDTIPTIPGWQPAPYRLEQTQARRKKVHDAASRKRRAMLKDIRVGDWVIIKDRRPEWKFRTPNEPGAWTVTGMSRTIVTAEKGRERVTRNISWFKKTASVELSEDLETDDLVPEWSATDGQGYGREDKSLPAGDLIPQRQRVAGAPTTKGEETRSQPGRYNLRPNLLPSQRLRDSV</sequence>
<organism evidence="2 3">
    <name type="scientific">Pleurodeles waltl</name>
    <name type="common">Iberian ribbed newt</name>
    <dbReference type="NCBI Taxonomy" id="8319"/>
    <lineage>
        <taxon>Eukaryota</taxon>
        <taxon>Metazoa</taxon>
        <taxon>Chordata</taxon>
        <taxon>Craniata</taxon>
        <taxon>Vertebrata</taxon>
        <taxon>Euteleostomi</taxon>
        <taxon>Amphibia</taxon>
        <taxon>Batrachia</taxon>
        <taxon>Caudata</taxon>
        <taxon>Salamandroidea</taxon>
        <taxon>Salamandridae</taxon>
        <taxon>Pleurodelinae</taxon>
        <taxon>Pleurodeles</taxon>
    </lineage>
</organism>
<keyword evidence="3" id="KW-1185">Reference proteome</keyword>
<feature type="region of interest" description="Disordered" evidence="1">
    <location>
        <begin position="117"/>
        <end position="182"/>
    </location>
</feature>
<accession>A0AAV7M6I8</accession>
<dbReference type="Proteomes" id="UP001066276">
    <property type="component" value="Chromosome 10"/>
</dbReference>
<evidence type="ECO:0000313" key="3">
    <source>
        <dbReference type="Proteomes" id="UP001066276"/>
    </source>
</evidence>